<accession>A0AAU9M227</accession>
<comment type="caution">
    <text evidence="1">The sequence shown here is derived from an EMBL/GenBank/DDBJ whole genome shotgun (WGS) entry which is preliminary data.</text>
</comment>
<keyword evidence="2" id="KW-1185">Reference proteome</keyword>
<evidence type="ECO:0000313" key="2">
    <source>
        <dbReference type="Proteomes" id="UP001157418"/>
    </source>
</evidence>
<protein>
    <submittedName>
        <fullName evidence="1">Uncharacterized protein</fullName>
    </submittedName>
</protein>
<dbReference type="EMBL" id="CAKMRJ010001112">
    <property type="protein sequence ID" value="CAH1421161.1"/>
    <property type="molecule type" value="Genomic_DNA"/>
</dbReference>
<dbReference type="Proteomes" id="UP001157418">
    <property type="component" value="Unassembled WGS sequence"/>
</dbReference>
<organism evidence="1 2">
    <name type="scientific">Lactuca virosa</name>
    <dbReference type="NCBI Taxonomy" id="75947"/>
    <lineage>
        <taxon>Eukaryota</taxon>
        <taxon>Viridiplantae</taxon>
        <taxon>Streptophyta</taxon>
        <taxon>Embryophyta</taxon>
        <taxon>Tracheophyta</taxon>
        <taxon>Spermatophyta</taxon>
        <taxon>Magnoliopsida</taxon>
        <taxon>eudicotyledons</taxon>
        <taxon>Gunneridae</taxon>
        <taxon>Pentapetalae</taxon>
        <taxon>asterids</taxon>
        <taxon>campanulids</taxon>
        <taxon>Asterales</taxon>
        <taxon>Asteraceae</taxon>
        <taxon>Cichorioideae</taxon>
        <taxon>Cichorieae</taxon>
        <taxon>Lactucinae</taxon>
        <taxon>Lactuca</taxon>
    </lineage>
</organism>
<name>A0AAU9M227_9ASTR</name>
<sequence length="105" mass="12080">MAFIEASEYKTKYEVAKKIQQEEHGRLVRQVSNVELKVANLRANDNELNGRLAPSRTDIGWMHQEGTSESFDKSICSETFVSNSKRIYKAYNDYGIVQGCRLMKE</sequence>
<gene>
    <name evidence="1" type="ORF">LVIROSA_LOCUS8575</name>
</gene>
<proteinExistence type="predicted"/>
<dbReference type="AlphaFoldDB" id="A0AAU9M227"/>
<evidence type="ECO:0000313" key="1">
    <source>
        <dbReference type="EMBL" id="CAH1421161.1"/>
    </source>
</evidence>
<reference evidence="1 2" key="1">
    <citation type="submission" date="2022-01" db="EMBL/GenBank/DDBJ databases">
        <authorList>
            <person name="Xiong W."/>
            <person name="Schranz E."/>
        </authorList>
    </citation>
    <scope>NUCLEOTIDE SEQUENCE [LARGE SCALE GENOMIC DNA]</scope>
</reference>